<dbReference type="AlphaFoldDB" id="A0A3M0C4S9"/>
<sequence length="102" mass="12100">MSAAFRLTARAYTDLQAIARYTLKTWGRQHRDRYLREIDARFQWLADNPRHGRPRYDIAPGYHSFHHREHIVFYLMRDGSDNGGIDIIGIPHRAMDIHAYFS</sequence>
<dbReference type="Proteomes" id="UP000271227">
    <property type="component" value="Unassembled WGS sequence"/>
</dbReference>
<evidence type="ECO:0000313" key="4">
    <source>
        <dbReference type="Proteomes" id="UP000271227"/>
    </source>
</evidence>
<dbReference type="RefSeq" id="WP_121939984.1">
    <property type="nucleotide sequence ID" value="NZ_REFR01000015.1"/>
</dbReference>
<dbReference type="PIRSF" id="PIRSF029218">
    <property type="entry name" value="ParE"/>
    <property type="match status" value="1"/>
</dbReference>
<comment type="similarity">
    <text evidence="2">Belongs to the RelE toxin family.</text>
</comment>
<accession>A0A3M0C4S9</accession>
<comment type="caution">
    <text evidence="3">The sequence shown here is derived from an EMBL/GenBank/DDBJ whole genome shotgun (WGS) entry which is preliminary data.</text>
</comment>
<dbReference type="InterPro" id="IPR007712">
    <property type="entry name" value="RelE/ParE_toxin"/>
</dbReference>
<evidence type="ECO:0000256" key="2">
    <source>
        <dbReference type="PIRNR" id="PIRNR029218"/>
    </source>
</evidence>
<gene>
    <name evidence="3" type="ORF">BXY39_3333</name>
</gene>
<dbReference type="EMBL" id="REFR01000015">
    <property type="protein sequence ID" value="RMB01826.1"/>
    <property type="molecule type" value="Genomic_DNA"/>
</dbReference>
<dbReference type="Pfam" id="PF05016">
    <property type="entry name" value="ParE_toxin"/>
    <property type="match status" value="1"/>
</dbReference>
<dbReference type="InParanoid" id="A0A3M0C4S9"/>
<dbReference type="Gene3D" id="3.30.2310.20">
    <property type="entry name" value="RelE-like"/>
    <property type="match status" value="1"/>
</dbReference>
<protein>
    <recommendedName>
        <fullName evidence="2">Toxin</fullName>
    </recommendedName>
</protein>
<proteinExistence type="inferred from homology"/>
<keyword evidence="1" id="KW-1277">Toxin-antitoxin system</keyword>
<evidence type="ECO:0000256" key="1">
    <source>
        <dbReference type="ARBA" id="ARBA00022649"/>
    </source>
</evidence>
<evidence type="ECO:0000313" key="3">
    <source>
        <dbReference type="EMBL" id="RMB01826.1"/>
    </source>
</evidence>
<name>A0A3M0C4S9_9PROT</name>
<dbReference type="InterPro" id="IPR028344">
    <property type="entry name" value="ParE1/4"/>
</dbReference>
<reference evidence="3 4" key="1">
    <citation type="submission" date="2018-10" db="EMBL/GenBank/DDBJ databases">
        <title>Genomic Encyclopedia of Archaeal and Bacterial Type Strains, Phase II (KMG-II): from individual species to whole genera.</title>
        <authorList>
            <person name="Goeker M."/>
        </authorList>
    </citation>
    <scope>NUCLEOTIDE SEQUENCE [LARGE SCALE GENOMIC DNA]</scope>
    <source>
        <strain evidence="3 4">DSM 25217</strain>
    </source>
</reference>
<organism evidence="3 4">
    <name type="scientific">Eilatimonas milleporae</name>
    <dbReference type="NCBI Taxonomy" id="911205"/>
    <lineage>
        <taxon>Bacteria</taxon>
        <taxon>Pseudomonadati</taxon>
        <taxon>Pseudomonadota</taxon>
        <taxon>Alphaproteobacteria</taxon>
        <taxon>Kordiimonadales</taxon>
        <taxon>Kordiimonadaceae</taxon>
        <taxon>Eilatimonas</taxon>
    </lineage>
</organism>
<dbReference type="OrthoDB" id="7173315at2"/>
<dbReference type="InterPro" id="IPR035093">
    <property type="entry name" value="RelE/ParE_toxin_dom_sf"/>
</dbReference>
<keyword evidence="4" id="KW-1185">Reference proteome</keyword>